<proteinExistence type="predicted"/>
<dbReference type="Pfam" id="PF00534">
    <property type="entry name" value="Glycos_transf_1"/>
    <property type="match status" value="1"/>
</dbReference>
<dbReference type="PANTHER" id="PTHR12526:SF630">
    <property type="entry name" value="GLYCOSYLTRANSFERASE"/>
    <property type="match status" value="1"/>
</dbReference>
<feature type="domain" description="Glycosyltransferase subfamily 4-like N-terminal" evidence="2">
    <location>
        <begin position="14"/>
        <end position="165"/>
    </location>
</feature>
<evidence type="ECO:0000313" key="4">
    <source>
        <dbReference type="Proteomes" id="UP000095488"/>
    </source>
</evidence>
<dbReference type="RefSeq" id="WP_055257540.1">
    <property type="nucleotide sequence ID" value="NZ_CABIXL010000002.1"/>
</dbReference>
<dbReference type="GO" id="GO:0102710">
    <property type="term" value="F:D-inositol-3-phosphate glycosyltransferase activity"/>
    <property type="evidence" value="ECO:0007669"/>
    <property type="project" value="UniProtKB-EC"/>
</dbReference>
<evidence type="ECO:0000313" key="3">
    <source>
        <dbReference type="EMBL" id="CUN60970.1"/>
    </source>
</evidence>
<accession>A0ABP2AMZ4</accession>
<comment type="caution">
    <text evidence="3">The sequence shown here is derived from an EMBL/GenBank/DDBJ whole genome shotgun (WGS) entry which is preliminary data.</text>
</comment>
<dbReference type="EMBL" id="CYZR01000002">
    <property type="protein sequence ID" value="CUN60970.1"/>
    <property type="molecule type" value="Genomic_DNA"/>
</dbReference>
<dbReference type="PANTHER" id="PTHR12526">
    <property type="entry name" value="GLYCOSYLTRANSFERASE"/>
    <property type="match status" value="1"/>
</dbReference>
<keyword evidence="3" id="KW-0808">Transferase</keyword>
<evidence type="ECO:0000259" key="2">
    <source>
        <dbReference type="Pfam" id="PF13439"/>
    </source>
</evidence>
<organism evidence="3 4">
    <name type="scientific">Sarcina ventriculi</name>
    <name type="common">Clostridium ventriculi</name>
    <dbReference type="NCBI Taxonomy" id="1267"/>
    <lineage>
        <taxon>Bacteria</taxon>
        <taxon>Bacillati</taxon>
        <taxon>Bacillota</taxon>
        <taxon>Clostridia</taxon>
        <taxon>Eubacteriales</taxon>
        <taxon>Clostridiaceae</taxon>
        <taxon>Sarcina</taxon>
    </lineage>
</organism>
<dbReference type="SUPFAM" id="SSF53756">
    <property type="entry name" value="UDP-Glycosyltransferase/glycogen phosphorylase"/>
    <property type="match status" value="1"/>
</dbReference>
<reference evidence="3 4" key="1">
    <citation type="submission" date="2015-09" db="EMBL/GenBank/DDBJ databases">
        <authorList>
            <consortium name="Pathogen Informatics"/>
            <person name="Wu L."/>
            <person name="Ma J."/>
        </authorList>
    </citation>
    <scope>NUCLEOTIDE SEQUENCE [LARGE SCALE GENOMIC DNA]</scope>
    <source>
        <strain evidence="3 4">2789STDY5834858</strain>
    </source>
</reference>
<gene>
    <name evidence="3" type="primary">mshA_1</name>
    <name evidence="3" type="ORF">ERS852473_00618</name>
</gene>
<keyword evidence="4" id="KW-1185">Reference proteome</keyword>
<keyword evidence="3" id="KW-0328">Glycosyltransferase</keyword>
<sequence length="355" mass="40348">MIIDIVLIYGTGHGGVENAITQVVKGLKNRGHRVRVFQSYKPFYEEWIKTLDEIYYYGNSNEFYNIKDFYNYAINYKNLLFKLGKPDIVLATHSTLSSYLCHLALKDNINIIPIISWIHGPSWVYGWECLLNYCDGHLAISSLVKRSIEDNVKNNNNIFLIGNPIENKNISTISRPLNITKILYLSRLDKEKGTDILFKALANVDAPFELTIIGDGSLTFELKELANTLGISKKIKWLGWQENPWSKVSEASFTIVASPSEGFSLSTAESLMRGIPVISTRCGGPEDMIIDGVNGYLYDVDDYINLSKILNNIINKKYSLPSRETCIESIQKYTVDNVINNIENILKKYVENFSR</sequence>
<dbReference type="InterPro" id="IPR001296">
    <property type="entry name" value="Glyco_trans_1"/>
</dbReference>
<dbReference type="Pfam" id="PF13439">
    <property type="entry name" value="Glyco_transf_4"/>
    <property type="match status" value="1"/>
</dbReference>
<evidence type="ECO:0000259" key="1">
    <source>
        <dbReference type="Pfam" id="PF00534"/>
    </source>
</evidence>
<dbReference type="InterPro" id="IPR028098">
    <property type="entry name" value="Glyco_trans_4-like_N"/>
</dbReference>
<dbReference type="Proteomes" id="UP000095488">
    <property type="component" value="Unassembled WGS sequence"/>
</dbReference>
<dbReference type="EC" id="2.4.1.250" evidence="3"/>
<feature type="domain" description="Glycosyl transferase family 1" evidence="1">
    <location>
        <begin position="180"/>
        <end position="332"/>
    </location>
</feature>
<protein>
    <submittedName>
        <fullName evidence="3">D-inositol-3-phosphate glycosyltransferase</fullName>
        <ecNumber evidence="3">2.4.1.250</ecNumber>
    </submittedName>
</protein>
<dbReference type="Gene3D" id="3.40.50.2000">
    <property type="entry name" value="Glycogen Phosphorylase B"/>
    <property type="match status" value="2"/>
</dbReference>
<name>A0ABP2AMZ4_SARVE</name>
<dbReference type="CDD" id="cd03811">
    <property type="entry name" value="GT4_GT28_WabH-like"/>
    <property type="match status" value="1"/>
</dbReference>